<dbReference type="PANTHER" id="PTHR11635">
    <property type="entry name" value="CAMP-DEPENDENT PROTEIN KINASE REGULATORY CHAIN"/>
    <property type="match status" value="1"/>
</dbReference>
<accession>A0A1F6CSX6</accession>
<dbReference type="PROSITE" id="PS50042">
    <property type="entry name" value="CNMP_BINDING_3"/>
    <property type="match status" value="1"/>
</dbReference>
<dbReference type="GO" id="GO:0005829">
    <property type="term" value="C:cytosol"/>
    <property type="evidence" value="ECO:0007669"/>
    <property type="project" value="TreeGrafter"/>
</dbReference>
<feature type="region of interest" description="Disordered" evidence="1">
    <location>
        <begin position="132"/>
        <end position="153"/>
    </location>
</feature>
<dbReference type="InterPro" id="IPR000595">
    <property type="entry name" value="cNMP-bd_dom"/>
</dbReference>
<evidence type="ECO:0000259" key="2">
    <source>
        <dbReference type="PROSITE" id="PS50042"/>
    </source>
</evidence>
<dbReference type="SUPFAM" id="SSF51206">
    <property type="entry name" value="cAMP-binding domain-like"/>
    <property type="match status" value="1"/>
</dbReference>
<dbReference type="PANTHER" id="PTHR11635:SF152">
    <property type="entry name" value="CAMP-DEPENDENT PROTEIN KINASE TYPE I REGULATORY SUBUNIT-RELATED"/>
    <property type="match status" value="1"/>
</dbReference>
<feature type="domain" description="Cyclic nucleotide-binding" evidence="2">
    <location>
        <begin position="15"/>
        <end position="130"/>
    </location>
</feature>
<evidence type="ECO:0000256" key="1">
    <source>
        <dbReference type="SAM" id="MobiDB-lite"/>
    </source>
</evidence>
<evidence type="ECO:0000313" key="4">
    <source>
        <dbReference type="Proteomes" id="UP000178606"/>
    </source>
</evidence>
<name>A0A1F6CSX6_HANXR</name>
<dbReference type="Proteomes" id="UP000178606">
    <property type="component" value="Unassembled WGS sequence"/>
</dbReference>
<feature type="compositionally biased region" description="Basic and acidic residues" evidence="1">
    <location>
        <begin position="143"/>
        <end position="153"/>
    </location>
</feature>
<dbReference type="AlphaFoldDB" id="A0A1F6CSX6"/>
<dbReference type="Pfam" id="PF00027">
    <property type="entry name" value="cNMP_binding"/>
    <property type="match status" value="1"/>
</dbReference>
<sequence length="153" mass="16746">MPTVEKVLFLKRVPLFAGVPARDLVQVAGIAEEVVCEAEARIITEGEQGSSMFLIVEGEVMIHRGPQRIATLHPQDCFGEMSILDNEPRSASATALTDCLLLKVDQDHFHDILFQNADVALAIIRTLTRRLRSMDGKPPPGASDRKEAETTPG</sequence>
<dbReference type="PROSITE" id="PS00888">
    <property type="entry name" value="CNMP_BINDING_1"/>
    <property type="match status" value="1"/>
</dbReference>
<dbReference type="InterPro" id="IPR018488">
    <property type="entry name" value="cNMP-bd_CS"/>
</dbReference>
<protein>
    <recommendedName>
        <fullName evidence="2">Cyclic nucleotide-binding domain-containing protein</fullName>
    </recommendedName>
</protein>
<proteinExistence type="predicted"/>
<dbReference type="PROSITE" id="PS00889">
    <property type="entry name" value="CNMP_BINDING_2"/>
    <property type="match status" value="1"/>
</dbReference>
<dbReference type="InterPro" id="IPR014710">
    <property type="entry name" value="RmlC-like_jellyroll"/>
</dbReference>
<dbReference type="SMART" id="SM00100">
    <property type="entry name" value="cNMP"/>
    <property type="match status" value="1"/>
</dbReference>
<dbReference type="EMBL" id="MFKF01000147">
    <property type="protein sequence ID" value="OGG52288.1"/>
    <property type="molecule type" value="Genomic_DNA"/>
</dbReference>
<evidence type="ECO:0000313" key="3">
    <source>
        <dbReference type="EMBL" id="OGG52288.1"/>
    </source>
</evidence>
<dbReference type="GO" id="GO:0005952">
    <property type="term" value="C:cAMP-dependent protein kinase complex"/>
    <property type="evidence" value="ECO:0007669"/>
    <property type="project" value="InterPro"/>
</dbReference>
<dbReference type="CDD" id="cd00038">
    <property type="entry name" value="CAP_ED"/>
    <property type="match status" value="1"/>
</dbReference>
<dbReference type="Gene3D" id="2.60.120.10">
    <property type="entry name" value="Jelly Rolls"/>
    <property type="match status" value="1"/>
</dbReference>
<reference evidence="3 4" key="1">
    <citation type="journal article" date="2016" name="Nat. Commun.">
        <title>Thousands of microbial genomes shed light on interconnected biogeochemical processes in an aquifer system.</title>
        <authorList>
            <person name="Anantharaman K."/>
            <person name="Brown C.T."/>
            <person name="Hug L.A."/>
            <person name="Sharon I."/>
            <person name="Castelle C.J."/>
            <person name="Probst A.J."/>
            <person name="Thomas B.C."/>
            <person name="Singh A."/>
            <person name="Wilkins M.J."/>
            <person name="Karaoz U."/>
            <person name="Brodie E.L."/>
            <person name="Williams K.H."/>
            <person name="Hubbard S.S."/>
            <person name="Banfield J.F."/>
        </authorList>
    </citation>
    <scope>NUCLEOTIDE SEQUENCE [LARGE SCALE GENOMIC DNA]</scope>
    <source>
        <strain evidence="4">RIFCSPLOWO2_12_FULL_64_10</strain>
    </source>
</reference>
<organism evidence="3 4">
    <name type="scientific">Handelsmanbacteria sp. (strain RIFCSPLOWO2_12_FULL_64_10)</name>
    <dbReference type="NCBI Taxonomy" id="1817868"/>
    <lineage>
        <taxon>Bacteria</taxon>
        <taxon>Candidatus Handelsmaniibacteriota</taxon>
    </lineage>
</organism>
<dbReference type="InterPro" id="IPR018490">
    <property type="entry name" value="cNMP-bd_dom_sf"/>
</dbReference>
<comment type="caution">
    <text evidence="3">The sequence shown here is derived from an EMBL/GenBank/DDBJ whole genome shotgun (WGS) entry which is preliminary data.</text>
</comment>
<gene>
    <name evidence="3" type="ORF">A3F84_16455</name>
</gene>
<dbReference type="InterPro" id="IPR050503">
    <property type="entry name" value="cAMP-dep_PK_reg_su-like"/>
</dbReference>